<dbReference type="AlphaFoldDB" id="A0A0F9I1K0"/>
<proteinExistence type="predicted"/>
<protein>
    <submittedName>
        <fullName evidence="1">Uncharacterized protein</fullName>
    </submittedName>
</protein>
<gene>
    <name evidence="1" type="ORF">LCGC14_1715410</name>
</gene>
<sequence length="84" mass="9320">MTKKIAYHGTPHSDKVLREGIDGKYSSCECDCIWLARLPEDAAASGVVIEVDMTGIPGAIPADEWQGTYPYGYLGPERLRRYTQ</sequence>
<organism evidence="1">
    <name type="scientific">marine sediment metagenome</name>
    <dbReference type="NCBI Taxonomy" id="412755"/>
    <lineage>
        <taxon>unclassified sequences</taxon>
        <taxon>metagenomes</taxon>
        <taxon>ecological metagenomes</taxon>
    </lineage>
</organism>
<comment type="caution">
    <text evidence="1">The sequence shown here is derived from an EMBL/GenBank/DDBJ whole genome shotgun (WGS) entry which is preliminary data.</text>
</comment>
<accession>A0A0F9I1K0</accession>
<dbReference type="EMBL" id="LAZR01015362">
    <property type="protein sequence ID" value="KKM13519.1"/>
    <property type="molecule type" value="Genomic_DNA"/>
</dbReference>
<evidence type="ECO:0000313" key="1">
    <source>
        <dbReference type="EMBL" id="KKM13519.1"/>
    </source>
</evidence>
<reference evidence="1" key="1">
    <citation type="journal article" date="2015" name="Nature">
        <title>Complex archaea that bridge the gap between prokaryotes and eukaryotes.</title>
        <authorList>
            <person name="Spang A."/>
            <person name="Saw J.H."/>
            <person name="Jorgensen S.L."/>
            <person name="Zaremba-Niedzwiedzka K."/>
            <person name="Martijn J."/>
            <person name="Lind A.E."/>
            <person name="van Eijk R."/>
            <person name="Schleper C."/>
            <person name="Guy L."/>
            <person name="Ettema T.J."/>
        </authorList>
    </citation>
    <scope>NUCLEOTIDE SEQUENCE</scope>
</reference>
<name>A0A0F9I1K0_9ZZZZ</name>